<evidence type="ECO:0000313" key="2">
    <source>
        <dbReference type="EMBL" id="DAF56671.1"/>
    </source>
</evidence>
<organism evidence="2">
    <name type="scientific">Myoviridae sp. ctWb16</name>
    <dbReference type="NCBI Taxonomy" id="2827690"/>
    <lineage>
        <taxon>Viruses</taxon>
        <taxon>Duplodnaviria</taxon>
        <taxon>Heunggongvirae</taxon>
        <taxon>Uroviricota</taxon>
        <taxon>Caudoviricetes</taxon>
    </lineage>
</organism>
<feature type="region of interest" description="Disordered" evidence="1">
    <location>
        <begin position="1"/>
        <end position="32"/>
    </location>
</feature>
<feature type="compositionally biased region" description="Basic and acidic residues" evidence="1">
    <location>
        <begin position="17"/>
        <end position="29"/>
    </location>
</feature>
<dbReference type="EMBL" id="BK032721">
    <property type="protein sequence ID" value="DAF56671.1"/>
    <property type="molecule type" value="Genomic_DNA"/>
</dbReference>
<protein>
    <submittedName>
        <fullName evidence="2">Uncharacterized protein</fullName>
    </submittedName>
</protein>
<reference evidence="2" key="1">
    <citation type="journal article" date="2021" name="Proc. Natl. Acad. Sci. U.S.A.">
        <title>A Catalog of Tens of Thousands of Viruses from Human Metagenomes Reveals Hidden Associations with Chronic Diseases.</title>
        <authorList>
            <person name="Tisza M.J."/>
            <person name="Buck C.B."/>
        </authorList>
    </citation>
    <scope>NUCLEOTIDE SEQUENCE</scope>
    <source>
        <strain evidence="2">CtWb16</strain>
    </source>
</reference>
<sequence length="100" mass="11397">MMMSNGMMRGNNVPEMSEEKTEIKVKDEETSQTQICENNVEIKKDSSTSDFMNLAKLYIPLVTSMINTSNESFEIKCLHEKLHELDKRIAVCEALIHSGK</sequence>
<name>A0A8S5T146_9CAUD</name>
<accession>A0A8S5T146</accession>
<feature type="compositionally biased region" description="Low complexity" evidence="1">
    <location>
        <begin position="1"/>
        <end position="12"/>
    </location>
</feature>
<proteinExistence type="predicted"/>
<evidence type="ECO:0000256" key="1">
    <source>
        <dbReference type="SAM" id="MobiDB-lite"/>
    </source>
</evidence>